<reference evidence="4" key="1">
    <citation type="journal article" date="2015" name="PLoS Genet.">
        <title>Genome Sequence and Transcriptome Analyses of Chrysochromulina tobin: Metabolic Tools for Enhanced Algal Fitness in the Prominent Order Prymnesiales (Haptophyceae).</title>
        <authorList>
            <person name="Hovde B.T."/>
            <person name="Deodato C.R."/>
            <person name="Hunsperger H.M."/>
            <person name="Ryken S.A."/>
            <person name="Yost W."/>
            <person name="Jha R.K."/>
            <person name="Patterson J."/>
            <person name="Monnat R.J. Jr."/>
            <person name="Barlow S.B."/>
            <person name="Starkenburg S.R."/>
            <person name="Cattolico R.A."/>
        </authorList>
    </citation>
    <scope>NUCLEOTIDE SEQUENCE</scope>
    <source>
        <strain evidence="4">CCMP291</strain>
    </source>
</reference>
<keyword evidence="1" id="KW-0732">Signal</keyword>
<gene>
    <name evidence="3" type="ORF">Ctob_002166</name>
</gene>
<keyword evidence="2" id="KW-0378">Hydrolase</keyword>
<keyword evidence="4" id="KW-1185">Reference proteome</keyword>
<dbReference type="Proteomes" id="UP000037460">
    <property type="component" value="Unassembled WGS sequence"/>
</dbReference>
<dbReference type="Gene3D" id="3.40.50.1820">
    <property type="entry name" value="alpha/beta hydrolase"/>
    <property type="match status" value="1"/>
</dbReference>
<accession>A0A0M0J8Z8</accession>
<dbReference type="InterPro" id="IPR029058">
    <property type="entry name" value="AB_hydrolase_fold"/>
</dbReference>
<dbReference type="PANTHER" id="PTHR43037:SF1">
    <property type="entry name" value="BLL1128 PROTEIN"/>
    <property type="match status" value="1"/>
</dbReference>
<dbReference type="InterPro" id="IPR050955">
    <property type="entry name" value="Plant_Biomass_Hydrol_Est"/>
</dbReference>
<dbReference type="InterPro" id="IPR010126">
    <property type="entry name" value="Esterase_phb"/>
</dbReference>
<protein>
    <submittedName>
        <fullName evidence="3">Phospholipase carboxylesterase</fullName>
    </submittedName>
</protein>
<proteinExistence type="predicted"/>
<dbReference type="Pfam" id="PF10503">
    <property type="entry name" value="Esterase_PHB"/>
    <property type="match status" value="1"/>
</dbReference>
<dbReference type="PANTHER" id="PTHR43037">
    <property type="entry name" value="UNNAMED PRODUCT-RELATED"/>
    <property type="match status" value="1"/>
</dbReference>
<dbReference type="OrthoDB" id="194236at2759"/>
<dbReference type="EMBL" id="JWZX01003247">
    <property type="protein sequence ID" value="KOO22832.1"/>
    <property type="molecule type" value="Genomic_DNA"/>
</dbReference>
<sequence>MALAQLTPIQFNFTGILDEFAYLGVPRQYKVLFPTVEIAPKAARVPAILMLHGNTADADTLALQTNMTQFAPARGFFLVMPDGVQTPGSKHRTMDRSWNSGACCDEAYTHNVDDVAFLSAVIDDLLHRFPHIDPGAVYMTGTSLGGSMALRAACSIPEKLAGVASDVGSFEAYNGMSCASACEANEADGYTYCVWNQSAHAGCTRDAYARRLPEHRLPQTYSCDAQRHKPVPTLLANGWLDPVSNVSGGITYPTIANTSGSYNTSFPPTDFVTSFLLETWGCDPHAESVISFHNGTLRNYTSCRTWPSCATNVTLCLSDAGHKWFGDHPDIYAVCRFQGRSDDECNIDQILADFGPDTDSMRLTNEMLDFFERHLPWTMGRSG</sequence>
<dbReference type="GO" id="GO:0005576">
    <property type="term" value="C:extracellular region"/>
    <property type="evidence" value="ECO:0007669"/>
    <property type="project" value="InterPro"/>
</dbReference>
<dbReference type="AlphaFoldDB" id="A0A0M0J8Z8"/>
<evidence type="ECO:0000313" key="3">
    <source>
        <dbReference type="EMBL" id="KOO22832.1"/>
    </source>
</evidence>
<comment type="caution">
    <text evidence="3">The sequence shown here is derived from an EMBL/GenBank/DDBJ whole genome shotgun (WGS) entry which is preliminary data.</text>
</comment>
<evidence type="ECO:0000256" key="1">
    <source>
        <dbReference type="ARBA" id="ARBA00022729"/>
    </source>
</evidence>
<dbReference type="GO" id="GO:0016787">
    <property type="term" value="F:hydrolase activity"/>
    <property type="evidence" value="ECO:0007669"/>
    <property type="project" value="UniProtKB-KW"/>
</dbReference>
<dbReference type="SUPFAM" id="SSF53474">
    <property type="entry name" value="alpha/beta-Hydrolases"/>
    <property type="match status" value="1"/>
</dbReference>
<name>A0A0M0J8Z8_9EUKA</name>
<evidence type="ECO:0000256" key="2">
    <source>
        <dbReference type="ARBA" id="ARBA00022801"/>
    </source>
</evidence>
<evidence type="ECO:0000313" key="4">
    <source>
        <dbReference type="Proteomes" id="UP000037460"/>
    </source>
</evidence>
<organism evidence="3 4">
    <name type="scientific">Chrysochromulina tobinii</name>
    <dbReference type="NCBI Taxonomy" id="1460289"/>
    <lineage>
        <taxon>Eukaryota</taxon>
        <taxon>Haptista</taxon>
        <taxon>Haptophyta</taxon>
        <taxon>Prymnesiophyceae</taxon>
        <taxon>Prymnesiales</taxon>
        <taxon>Chrysochromulinaceae</taxon>
        <taxon>Chrysochromulina</taxon>
    </lineage>
</organism>